<keyword evidence="3" id="KW-1185">Reference proteome</keyword>
<dbReference type="EMBL" id="JASAOG010000017">
    <property type="protein sequence ID" value="KAK0064447.1"/>
    <property type="molecule type" value="Genomic_DNA"/>
</dbReference>
<feature type="compositionally biased region" description="Polar residues" evidence="1">
    <location>
        <begin position="86"/>
        <end position="105"/>
    </location>
</feature>
<accession>A0AAD8C276</accession>
<dbReference type="Proteomes" id="UP001233172">
    <property type="component" value="Unassembled WGS sequence"/>
</dbReference>
<comment type="caution">
    <text evidence="2">The sequence shown here is derived from an EMBL/GenBank/DDBJ whole genome shotgun (WGS) entry which is preliminary data.</text>
</comment>
<proteinExistence type="predicted"/>
<reference evidence="2" key="1">
    <citation type="journal article" date="2023" name="PLoS Negl. Trop. Dis.">
        <title>A genome sequence for Biomphalaria pfeifferi, the major vector snail for the human-infecting parasite Schistosoma mansoni.</title>
        <authorList>
            <person name="Bu L."/>
            <person name="Lu L."/>
            <person name="Laidemitt M.R."/>
            <person name="Zhang S.M."/>
            <person name="Mutuku M."/>
            <person name="Mkoji G."/>
            <person name="Steinauer M."/>
            <person name="Loker E.S."/>
        </authorList>
    </citation>
    <scope>NUCLEOTIDE SEQUENCE</scope>
    <source>
        <strain evidence="2">KasaAsao</strain>
    </source>
</reference>
<name>A0AAD8C276_BIOPF</name>
<evidence type="ECO:0000256" key="1">
    <source>
        <dbReference type="SAM" id="MobiDB-lite"/>
    </source>
</evidence>
<protein>
    <submittedName>
        <fullName evidence="2">Uncharacterized protein</fullName>
    </submittedName>
</protein>
<evidence type="ECO:0000313" key="2">
    <source>
        <dbReference type="EMBL" id="KAK0064447.1"/>
    </source>
</evidence>
<sequence>MATSANYYDRDIKLGDRLVVNETAKKDPAGDSENIQLTETTVSQNLPGPVTDDELIGEETLVRRIHGIKKPVKESGASEISKETPHNGSTSSTQEFNGDSENQRRSIGSSLINNAVSGYGNERRCQISTHSVHGGPLSKAPLDVTSKSEVDVLEEFGHSKECTLHKICIIFWTYLNVTVTLYIHGQAQPVICSGALTDLQTWKRFLNNIHLSNKVHSCKPASSTLLLKLYKKFLTNANQIQRVSSMSAELTFRSPEGPVTVTRRGRVEECYDKPDAVFLLSPPIPTAVCEQLHTIYVKLGNVVRGMSKESMSMRSLFIFSLRDSGEKEVFPLKRPLIPEDLRLEETAVQFLMRVFKEKKDRKEENSEKITRISQGSEHDFIIQAEFVLSQF</sequence>
<dbReference type="AlphaFoldDB" id="A0AAD8C276"/>
<evidence type="ECO:0000313" key="3">
    <source>
        <dbReference type="Proteomes" id="UP001233172"/>
    </source>
</evidence>
<feature type="region of interest" description="Disordered" evidence="1">
    <location>
        <begin position="67"/>
        <end position="105"/>
    </location>
</feature>
<reference evidence="2" key="2">
    <citation type="submission" date="2023-04" db="EMBL/GenBank/DDBJ databases">
        <authorList>
            <person name="Bu L."/>
            <person name="Lu L."/>
            <person name="Laidemitt M.R."/>
            <person name="Zhang S.M."/>
            <person name="Mutuku M."/>
            <person name="Mkoji G."/>
            <person name="Steinauer M."/>
            <person name="Loker E.S."/>
        </authorList>
    </citation>
    <scope>NUCLEOTIDE SEQUENCE</scope>
    <source>
        <strain evidence="2">KasaAsao</strain>
        <tissue evidence="2">Whole Snail</tissue>
    </source>
</reference>
<gene>
    <name evidence="2" type="ORF">Bpfe_006106</name>
</gene>
<organism evidence="2 3">
    <name type="scientific">Biomphalaria pfeifferi</name>
    <name type="common">Bloodfluke planorb</name>
    <name type="synonym">Freshwater snail</name>
    <dbReference type="NCBI Taxonomy" id="112525"/>
    <lineage>
        <taxon>Eukaryota</taxon>
        <taxon>Metazoa</taxon>
        <taxon>Spiralia</taxon>
        <taxon>Lophotrochozoa</taxon>
        <taxon>Mollusca</taxon>
        <taxon>Gastropoda</taxon>
        <taxon>Heterobranchia</taxon>
        <taxon>Euthyneura</taxon>
        <taxon>Panpulmonata</taxon>
        <taxon>Hygrophila</taxon>
        <taxon>Lymnaeoidea</taxon>
        <taxon>Planorbidae</taxon>
        <taxon>Biomphalaria</taxon>
    </lineage>
</organism>